<protein>
    <submittedName>
        <fullName evidence="2">Uncharacterized protein</fullName>
    </submittedName>
</protein>
<evidence type="ECO:0000256" key="1">
    <source>
        <dbReference type="ARBA" id="ARBA00022679"/>
    </source>
</evidence>
<organism evidence="2 3">
    <name type="scientific">Candidatus Sungbacteria bacterium RIFCSPLOWO2_01_FULL_60_25</name>
    <dbReference type="NCBI Taxonomy" id="1802281"/>
    <lineage>
        <taxon>Bacteria</taxon>
        <taxon>Candidatus Sungiibacteriota</taxon>
    </lineage>
</organism>
<dbReference type="Pfam" id="PF04208">
    <property type="entry name" value="MtrA"/>
    <property type="match status" value="1"/>
</dbReference>
<dbReference type="STRING" id="1802281.A3A44_01265"/>
<proteinExistence type="predicted"/>
<dbReference type="InterPro" id="IPR036926">
    <property type="entry name" value="Thymidate_synth/dCMP_Mease_sf"/>
</dbReference>
<dbReference type="EMBL" id="MHQT01000007">
    <property type="protein sequence ID" value="OHA09993.1"/>
    <property type="molecule type" value="Genomic_DNA"/>
</dbReference>
<dbReference type="AlphaFoldDB" id="A0A1G2LED2"/>
<dbReference type="InterPro" id="IPR030688">
    <property type="entry name" value="MeTrfase_MtrA/MtxA"/>
</dbReference>
<dbReference type="GO" id="GO:0016740">
    <property type="term" value="F:transferase activity"/>
    <property type="evidence" value="ECO:0007669"/>
    <property type="project" value="UniProtKB-KW"/>
</dbReference>
<dbReference type="SUPFAM" id="SSF55831">
    <property type="entry name" value="Thymidylate synthase/dCMP hydroxymethylase"/>
    <property type="match status" value="1"/>
</dbReference>
<reference evidence="2 3" key="1">
    <citation type="journal article" date="2016" name="Nat. Commun.">
        <title>Thousands of microbial genomes shed light on interconnected biogeochemical processes in an aquifer system.</title>
        <authorList>
            <person name="Anantharaman K."/>
            <person name="Brown C.T."/>
            <person name="Hug L.A."/>
            <person name="Sharon I."/>
            <person name="Castelle C.J."/>
            <person name="Probst A.J."/>
            <person name="Thomas B.C."/>
            <person name="Singh A."/>
            <person name="Wilkins M.J."/>
            <person name="Karaoz U."/>
            <person name="Brodie E.L."/>
            <person name="Williams K.H."/>
            <person name="Hubbard S.S."/>
            <person name="Banfield J.F."/>
        </authorList>
    </citation>
    <scope>NUCLEOTIDE SEQUENCE [LARGE SCALE GENOMIC DNA]</scope>
</reference>
<dbReference type="Gene3D" id="3.30.572.10">
    <property type="entry name" value="Thymidylate synthase/dCMP hydroxymethylase domain"/>
    <property type="match status" value="1"/>
</dbReference>
<accession>A0A1G2LED2</accession>
<comment type="caution">
    <text evidence="2">The sequence shown here is derived from an EMBL/GenBank/DDBJ whole genome shotgun (WGS) entry which is preliminary data.</text>
</comment>
<evidence type="ECO:0000313" key="2">
    <source>
        <dbReference type="EMBL" id="OHA09993.1"/>
    </source>
</evidence>
<sequence length="807" mass="89413">MVTNQQQRTPPFPLVDAILVTPKESERGAIGICTNMSAPGQVLNEIEEQNRPFVSVLGSLVVNRDGTERMVLNCLAHPTIRYLVLFSEESRTFSPSTNLLLALQHGIDTTKPGNYIVGGKAATPHFPNLSKRIVDAFRETVTVTPLFMYQNTFTEPVLRDYLAWLRPRVGDEITEFLRKAAGEKAIYYDTLNQLVGLIGGLPPGEKNAIDLDPKEFQHLQPPVVEIPERKLNLAVPFRVSADSGNIRLDINVGGETFFIRGNEDFRMEYSLMKFLGARKKHLSPLEQLALGAELARADTEIKNDISLEPLATPSDIRGASEIALEPRVALLNDKKYYYKVGVRGDGALSVIGLAFDICEEVFDLRSKEPGGILAWLAEKNRFEEYEMDILHRMDVGGQIGRAAIAAKMGYAFVQDFTSIFKINKTGLPLLIAEGDTFLDVHKTLLRKLYTEGLTEEHGDAQKGLARSGVVLAIYRNAAKALEDLPAFYRQGDQSTGEMRANYREQLLRFDHDGDYSYGERTRIHFGFDQLPKTMELLARDSGRAAVIQRYDPAADMGMFTDPASGKRKFTHDPCLAYDIFIPRGGKLHSFHIARAHNAVNAYPENIFGLHDAYVSTIRDGVGLGAGDMYMLSSRANILLLTEEQRAKKILMEPSKPPGDMDASSGPYEIGPNIGGDITGGVVAYAYLPLREVAGEQTHGLIDRLRNFEGVDTIERALRYYREKGSKHNNPVLSEYQAGKSDPQANQLVFFQANVMGGKIHATAVFANRSPARFGDDQGELNYLATLFGEGLGAPLGNLCMFYVGYPS</sequence>
<evidence type="ECO:0000313" key="3">
    <source>
        <dbReference type="Proteomes" id="UP000178977"/>
    </source>
</evidence>
<gene>
    <name evidence="2" type="ORF">A3A44_01265</name>
</gene>
<dbReference type="Proteomes" id="UP000178977">
    <property type="component" value="Unassembled WGS sequence"/>
</dbReference>
<keyword evidence="1" id="KW-0808">Transferase</keyword>
<name>A0A1G2LED2_9BACT</name>